<proteinExistence type="predicted"/>
<dbReference type="Proteomes" id="UP000177362">
    <property type="component" value="Unassembled WGS sequence"/>
</dbReference>
<accession>A0A1G2KMS0</accession>
<sequence>MQKTSMKSAATQKLQRITGSMILGVLAAMLLLPSIILFAPRPAYAQGGGLTGCTVSALFAAIGKTEGLAKAAGYAASSISARAAALFTNVPVNDHPSVFPETTSAPSTFAESEGSWWGDLWQNGKEGCLDGLAQDVAKIIIKGMRNLVISYINIGNFGKPTFVTNFQFDAQATARNAARLFASNLTNIDFCNYFPQNPAVNLNFELNLRIGLQCSYQQSREQYQQHLANANLRTPFEDIMLLMPENDPLKVAIAQQQKLSTQVASAAQARQTQVTGGKGFIGREKCVKEKVTSPGGWVNTTTGEPCSQQEIDAGYCQYLYPTTACEEYKTETPGSFFADIATEPLKSELRSGELVDEFEEAIAKIIDTLISKVLSEGLSNMGL</sequence>
<evidence type="ECO:0000313" key="1">
    <source>
        <dbReference type="EMBL" id="OHA00706.1"/>
    </source>
</evidence>
<organism evidence="1 2">
    <name type="scientific">Candidatus Sungbacteria bacterium RIFCSPHIGHO2_02_FULL_49_12</name>
    <dbReference type="NCBI Taxonomy" id="1802271"/>
    <lineage>
        <taxon>Bacteria</taxon>
        <taxon>Candidatus Sungiibacteriota</taxon>
    </lineage>
</organism>
<comment type="caution">
    <text evidence="1">The sequence shown here is derived from an EMBL/GenBank/DDBJ whole genome shotgun (WGS) entry which is preliminary data.</text>
</comment>
<gene>
    <name evidence="1" type="ORF">A3C11_01675</name>
</gene>
<dbReference type="STRING" id="1802271.A3C11_01675"/>
<reference evidence="1 2" key="1">
    <citation type="journal article" date="2016" name="Nat. Commun.">
        <title>Thousands of microbial genomes shed light on interconnected biogeochemical processes in an aquifer system.</title>
        <authorList>
            <person name="Anantharaman K."/>
            <person name="Brown C.T."/>
            <person name="Hug L.A."/>
            <person name="Sharon I."/>
            <person name="Castelle C.J."/>
            <person name="Probst A.J."/>
            <person name="Thomas B.C."/>
            <person name="Singh A."/>
            <person name="Wilkins M.J."/>
            <person name="Karaoz U."/>
            <person name="Brodie E.L."/>
            <person name="Williams K.H."/>
            <person name="Hubbard S.S."/>
            <person name="Banfield J.F."/>
        </authorList>
    </citation>
    <scope>NUCLEOTIDE SEQUENCE [LARGE SCALE GENOMIC DNA]</scope>
</reference>
<protein>
    <submittedName>
        <fullName evidence="1">Uncharacterized protein</fullName>
    </submittedName>
</protein>
<dbReference type="AlphaFoldDB" id="A0A1G2KMS0"/>
<evidence type="ECO:0000313" key="2">
    <source>
        <dbReference type="Proteomes" id="UP000177362"/>
    </source>
</evidence>
<name>A0A1G2KMS0_9BACT</name>
<dbReference type="EMBL" id="MHQJ01000039">
    <property type="protein sequence ID" value="OHA00706.1"/>
    <property type="molecule type" value="Genomic_DNA"/>
</dbReference>